<dbReference type="InterPro" id="IPR050490">
    <property type="entry name" value="Bact_solute-bd_prot1"/>
</dbReference>
<sequence length="499" mass="55582">MKATKKKAVAVLSTLALVTGLLAGCGSDEGQAAEGGVQNVSIAIAQVGDVPSKGNEVQQKIEAYTNTKLDIQWIPASAYNDKINVMIASSDMPKIVKVQYNPTVTSAMRNDVFWEVGPLLKDYKNLSAQNERFFDNIKVEGKIYGVPVFSDIARATVIYRKDWFDKLNLKVPTTPDEWYETIKTLATSDPDGDGQDNTFGLMLFKKYNEDQYSFTTRLGVSFGAPNKWKVEDDGSFTPEFMTPEYMQVLDLLKRLYSEKLLNQDFAVFDSTEAEKKYDTGVVGMRIGVAQNGKSQQERLSKNDPDGVVDIAGLLGVSGDRVAGQTGNSGILTFPKATVKSEEELKNLLSFLDKMMDPEMATLLMRGIEDKHYKKAGEDQVEMSDFDAFQREVKPYRDNLPYVEGYNVPKLKDTELGEKGTELAKELAEHAVPNPALTLYSSTYGDRGADLDQMIADAQTKYIMGKIDENGWKQEIENWGNAGGTKIREEYAEDYKKQAE</sequence>
<dbReference type="AlphaFoldDB" id="A0A0M9BSH7"/>
<evidence type="ECO:0000256" key="1">
    <source>
        <dbReference type="ARBA" id="ARBA00022475"/>
    </source>
</evidence>
<evidence type="ECO:0000256" key="3">
    <source>
        <dbReference type="ARBA" id="ARBA00023136"/>
    </source>
</evidence>
<evidence type="ECO:0000256" key="2">
    <source>
        <dbReference type="ARBA" id="ARBA00022729"/>
    </source>
</evidence>
<dbReference type="CDD" id="cd13580">
    <property type="entry name" value="PBP2_AlgQ_like_1"/>
    <property type="match status" value="1"/>
</dbReference>
<evidence type="ECO:0000256" key="5">
    <source>
        <dbReference type="ARBA" id="ARBA00023288"/>
    </source>
</evidence>
<keyword evidence="3" id="KW-0472">Membrane</keyword>
<evidence type="ECO:0000256" key="4">
    <source>
        <dbReference type="ARBA" id="ARBA00023139"/>
    </source>
</evidence>
<feature type="chain" id="PRO_5039463743" evidence="6">
    <location>
        <begin position="24"/>
        <end position="499"/>
    </location>
</feature>
<dbReference type="PROSITE" id="PS51257">
    <property type="entry name" value="PROKAR_LIPOPROTEIN"/>
    <property type="match status" value="1"/>
</dbReference>
<accession>A0A0M9BSH7</accession>
<name>A0A0M9BSH7_9BACL</name>
<dbReference type="SUPFAM" id="SSF53850">
    <property type="entry name" value="Periplasmic binding protein-like II"/>
    <property type="match status" value="1"/>
</dbReference>
<protein>
    <submittedName>
        <fullName evidence="7">ABC transporter substrate-binding protein</fullName>
    </submittedName>
</protein>
<keyword evidence="1" id="KW-1003">Cell membrane</keyword>
<dbReference type="EMBL" id="LITU01000015">
    <property type="protein sequence ID" value="KOY18260.1"/>
    <property type="molecule type" value="Genomic_DNA"/>
</dbReference>
<keyword evidence="2 6" id="KW-0732">Signal</keyword>
<gene>
    <name evidence="7" type="ORF">AMS66_01680</name>
</gene>
<keyword evidence="8" id="KW-1185">Reference proteome</keyword>
<organism evidence="7 8">
    <name type="scientific">Paenibacillus xylanivorans</name>
    <dbReference type="NCBI Taxonomy" id="1705561"/>
    <lineage>
        <taxon>Bacteria</taxon>
        <taxon>Bacillati</taxon>
        <taxon>Bacillota</taxon>
        <taxon>Bacilli</taxon>
        <taxon>Bacillales</taxon>
        <taxon>Paenibacillaceae</taxon>
        <taxon>Paenibacillus</taxon>
    </lineage>
</organism>
<feature type="signal peptide" evidence="6">
    <location>
        <begin position="1"/>
        <end position="23"/>
    </location>
</feature>
<dbReference type="OrthoDB" id="2643783at2"/>
<reference evidence="7 8" key="1">
    <citation type="submission" date="2015-08" db="EMBL/GenBank/DDBJ databases">
        <title>Draft genome sequence of cellulolytic and xylanolytic Paenibacillus sp. A59, isolated from a decaying forest soil from Patagonia, Argentina.</title>
        <authorList>
            <person name="Ghio S."/>
            <person name="Caceres A.M."/>
            <person name="Talia P."/>
            <person name="Grasso D."/>
            <person name="Campos E."/>
        </authorList>
    </citation>
    <scope>NUCLEOTIDE SEQUENCE [LARGE SCALE GENOMIC DNA]</scope>
    <source>
        <strain evidence="7 8">A59</strain>
    </source>
</reference>
<keyword evidence="5" id="KW-0449">Lipoprotein</keyword>
<evidence type="ECO:0000313" key="7">
    <source>
        <dbReference type="EMBL" id="KOY18260.1"/>
    </source>
</evidence>
<evidence type="ECO:0000256" key="6">
    <source>
        <dbReference type="SAM" id="SignalP"/>
    </source>
</evidence>
<comment type="caution">
    <text evidence="7">The sequence shown here is derived from an EMBL/GenBank/DDBJ whole genome shotgun (WGS) entry which is preliminary data.</text>
</comment>
<dbReference type="InterPro" id="IPR006059">
    <property type="entry name" value="SBP"/>
</dbReference>
<dbReference type="Gene3D" id="3.40.190.10">
    <property type="entry name" value="Periplasmic binding protein-like II"/>
    <property type="match status" value="2"/>
</dbReference>
<proteinExistence type="predicted"/>
<dbReference type="Pfam" id="PF01547">
    <property type="entry name" value="SBP_bac_1"/>
    <property type="match status" value="1"/>
</dbReference>
<dbReference type="PANTHER" id="PTHR43649:SF33">
    <property type="entry name" value="POLYGALACTURONAN_RHAMNOGALACTURONAN-BINDING PROTEIN YTCQ"/>
    <property type="match status" value="1"/>
</dbReference>
<dbReference type="RefSeq" id="WP_053779165.1">
    <property type="nucleotide sequence ID" value="NZ_LITU01000015.1"/>
</dbReference>
<dbReference type="PANTHER" id="PTHR43649">
    <property type="entry name" value="ARABINOSE-BINDING PROTEIN-RELATED"/>
    <property type="match status" value="1"/>
</dbReference>
<dbReference type="PATRIC" id="fig|1705561.3.peg.3109"/>
<dbReference type="Proteomes" id="UP000037688">
    <property type="component" value="Unassembled WGS sequence"/>
</dbReference>
<evidence type="ECO:0000313" key="8">
    <source>
        <dbReference type="Proteomes" id="UP000037688"/>
    </source>
</evidence>
<keyword evidence="4" id="KW-0564">Palmitate</keyword>